<name>A0A4R1BIW7_9PROT</name>
<dbReference type="InterPro" id="IPR058661">
    <property type="entry name" value="FimL_2nd"/>
</dbReference>
<keyword evidence="4" id="KW-1185">Reference proteome</keyword>
<feature type="domain" description="Scaffold protein FimL second" evidence="2">
    <location>
        <begin position="159"/>
        <end position="291"/>
    </location>
</feature>
<evidence type="ECO:0000259" key="2">
    <source>
        <dbReference type="Pfam" id="PF26379"/>
    </source>
</evidence>
<evidence type="ECO:0000256" key="1">
    <source>
        <dbReference type="SAM" id="MobiDB-lite"/>
    </source>
</evidence>
<protein>
    <recommendedName>
        <fullName evidence="2">Scaffold protein FimL second domain-containing protein</fullName>
    </recommendedName>
</protein>
<dbReference type="Gene3D" id="1.20.120.160">
    <property type="entry name" value="HPT domain"/>
    <property type="match status" value="1"/>
</dbReference>
<dbReference type="SUPFAM" id="SSF47226">
    <property type="entry name" value="Histidine-containing phosphotransfer domain, HPT domain"/>
    <property type="match status" value="2"/>
</dbReference>
<comment type="caution">
    <text evidence="3">The sequence shown here is derived from an EMBL/GenBank/DDBJ whole genome shotgun (WGS) entry which is preliminary data.</text>
</comment>
<reference evidence="3 4" key="1">
    <citation type="submission" date="2019-03" db="EMBL/GenBank/DDBJ databases">
        <title>Genome sequence of Thiobacillaceae bacterium LSR1, a sulfur-oxidizing bacterium isolated from freshwater sediment.</title>
        <authorList>
            <person name="Li S."/>
        </authorList>
    </citation>
    <scope>NUCLEOTIDE SEQUENCE [LARGE SCALE GENOMIC DNA]</scope>
    <source>
        <strain evidence="3 4">LSR1</strain>
    </source>
</reference>
<dbReference type="OrthoDB" id="9803176at2"/>
<organism evidence="3 4">
    <name type="scientific">Parasulfuritortus cantonensis</name>
    <dbReference type="NCBI Taxonomy" id="2528202"/>
    <lineage>
        <taxon>Bacteria</taxon>
        <taxon>Pseudomonadati</taxon>
        <taxon>Pseudomonadota</taxon>
        <taxon>Betaproteobacteria</taxon>
        <taxon>Nitrosomonadales</taxon>
        <taxon>Thiobacillaceae</taxon>
        <taxon>Parasulfuritortus</taxon>
    </lineage>
</organism>
<dbReference type="GO" id="GO:0000160">
    <property type="term" value="P:phosphorelay signal transduction system"/>
    <property type="evidence" value="ECO:0007669"/>
    <property type="project" value="InterPro"/>
</dbReference>
<evidence type="ECO:0000313" key="3">
    <source>
        <dbReference type="EMBL" id="TCJ17214.1"/>
    </source>
</evidence>
<dbReference type="RefSeq" id="WP_131445097.1">
    <property type="nucleotide sequence ID" value="NZ_SJZB01000014.1"/>
</dbReference>
<feature type="region of interest" description="Disordered" evidence="1">
    <location>
        <begin position="692"/>
        <end position="717"/>
    </location>
</feature>
<evidence type="ECO:0000313" key="4">
    <source>
        <dbReference type="Proteomes" id="UP000295443"/>
    </source>
</evidence>
<dbReference type="InterPro" id="IPR036641">
    <property type="entry name" value="HPT_dom_sf"/>
</dbReference>
<proteinExistence type="predicted"/>
<dbReference type="Pfam" id="PF26379">
    <property type="entry name" value="FimL_2nd"/>
    <property type="match status" value="1"/>
</dbReference>
<sequence length="717" mass="77903">MNSLNDFDLGPLTWVKGEIDVACNAGIAALQAWNGEDLTPLKQALTYLHQVSGAIQIVGLQGVHQLGSAIEGLLADMQSRADLRNADSAALAVRAVQALQGYLDNLMAGAANAELALMPIYGEVQIRRGAEAPPPSELFYPDTGLRARRPGGEPALDDGERGRAMRQVRSKYQKGLLRYLQNQDAAAGLAAMAEAVRELQALVPGAAQYTFWWTAEAMLEALAADGAAPDAWLKRLLGRLDLQMRRLAEGARQLADSLFRDVLYCLLRTPGGGERADAVRELFELERYRPAAWSGVDEQRAEALRPMLGRLREVLNAAKDHWLHLCSGRKDSLDPLRASVAQIGDSAGRIGDPALSTLADAIRQVIAGHADEAAQNEALQVEMATAMLLLQHGAENYFKLGQDFGSHAEVQAGRLRAAVSGEAPLVAAPGEPLLDEIARQAQEKLLLAQVTREIQSNLNQIEEILDKFFRNQQDRGSLPLVPSLLKQVQGALSILQLEPAVELVRVVTDRVGLISEADHAIVPDELNWIAEAVSTLGLYVEALRNGRDDPAGLIRLLHPEAEAEPAETSVEEHLAALKEGLVATVDRLAEGGEADTLRGELRADLQRIAQDADLVGDAALRGQADEVRRLLDDNAATDTVRVATHALAGYPCRLRSSPRRPPPRRRRAPRRSTASFWRSTWRRPRRFSPAWPSAWPACANRPRPTTTSSTSGAVSIP</sequence>
<dbReference type="EMBL" id="SJZB01000014">
    <property type="protein sequence ID" value="TCJ17214.1"/>
    <property type="molecule type" value="Genomic_DNA"/>
</dbReference>
<feature type="region of interest" description="Disordered" evidence="1">
    <location>
        <begin position="652"/>
        <end position="675"/>
    </location>
</feature>
<dbReference type="AlphaFoldDB" id="A0A4R1BIW7"/>
<dbReference type="Proteomes" id="UP000295443">
    <property type="component" value="Unassembled WGS sequence"/>
</dbReference>
<gene>
    <name evidence="3" type="ORF">EZJ19_04485</name>
</gene>
<accession>A0A4R1BIW7</accession>
<feature type="compositionally biased region" description="Basic residues" evidence="1">
    <location>
        <begin position="656"/>
        <end position="670"/>
    </location>
</feature>